<dbReference type="GO" id="GO:0006357">
    <property type="term" value="P:regulation of transcription by RNA polymerase II"/>
    <property type="evidence" value="ECO:0007669"/>
    <property type="project" value="InterPro"/>
</dbReference>
<evidence type="ECO:0000256" key="1">
    <source>
        <dbReference type="RuleBase" id="RU364144"/>
    </source>
</evidence>
<keyword evidence="1" id="KW-0539">Nucleus</keyword>
<keyword evidence="1" id="KW-0804">Transcription</keyword>
<dbReference type="InterPro" id="IPR019364">
    <property type="entry name" value="Mediatior_Med8_fun/met"/>
</dbReference>
<organism evidence="2 3">
    <name type="scientific">Powellomyces hirtus</name>
    <dbReference type="NCBI Taxonomy" id="109895"/>
    <lineage>
        <taxon>Eukaryota</taxon>
        <taxon>Fungi</taxon>
        <taxon>Fungi incertae sedis</taxon>
        <taxon>Chytridiomycota</taxon>
        <taxon>Chytridiomycota incertae sedis</taxon>
        <taxon>Chytridiomycetes</taxon>
        <taxon>Spizellomycetales</taxon>
        <taxon>Powellomycetaceae</taxon>
        <taxon>Powellomyces</taxon>
    </lineage>
</organism>
<dbReference type="Proteomes" id="UP000318582">
    <property type="component" value="Unassembled WGS sequence"/>
</dbReference>
<keyword evidence="1" id="KW-0010">Activator</keyword>
<dbReference type="Gene3D" id="1.20.58.1710">
    <property type="match status" value="1"/>
</dbReference>
<evidence type="ECO:0000313" key="2">
    <source>
        <dbReference type="EMBL" id="TPX57507.1"/>
    </source>
</evidence>
<comment type="subunit">
    <text evidence="1">Component of the Mediator complex.</text>
</comment>
<sequence length="214" mass="24871">METEPDLDRIINLEALRNRLTHLSESLQDFLHLQDNSSWPTVLSQFNVLVARYESLLGEVRTRKDWLSGNIVIPSTVIAEAPDWIPNVLLRTRVDPVIEDEEKAIQDGIEANSSEINYLDEAAVLEARQVLESQMEEHDEHINNFVQHLQEQQFQQELKKRLPEDKEDDGLAARFVEETGQENKRDLERALMWISSGPESWEEEKRRVVRGKAF</sequence>
<comment type="caution">
    <text evidence="2">The sequence shown here is derived from an EMBL/GenBank/DDBJ whole genome shotgun (WGS) entry which is preliminary data.</text>
</comment>
<dbReference type="AlphaFoldDB" id="A0A507E2B6"/>
<comment type="function">
    <text evidence="1">Component of the Mediator complex, a coactivator involved in the regulated transcription of nearly all RNA polymerase II-dependent genes. Mediator functions as a bridge to convey information from gene-specific regulatory proteins to the basal RNA polymerase II transcription machinery. Mediator is recruited to promoters by direct interactions with regulatory proteins and serves as a scaffold for the assembly of a functional preinitiation complex with RNA polymerase II and the general transcription factors.</text>
</comment>
<gene>
    <name evidence="1" type="primary">MED8</name>
    <name evidence="2" type="ORF">PhCBS80983_g03792</name>
</gene>
<accession>A0A507E2B6</accession>
<dbReference type="GO" id="GO:0003712">
    <property type="term" value="F:transcription coregulator activity"/>
    <property type="evidence" value="ECO:0007669"/>
    <property type="project" value="InterPro"/>
</dbReference>
<comment type="similarity">
    <text evidence="1">Belongs to the Mediator complex subunit 8 family.</text>
</comment>
<keyword evidence="3" id="KW-1185">Reference proteome</keyword>
<dbReference type="EMBL" id="QEAQ01000051">
    <property type="protein sequence ID" value="TPX57507.1"/>
    <property type="molecule type" value="Genomic_DNA"/>
</dbReference>
<name>A0A507E2B6_9FUNG</name>
<keyword evidence="1" id="KW-0805">Transcription regulation</keyword>
<comment type="subcellular location">
    <subcellularLocation>
        <location evidence="1">Nucleus</location>
    </subcellularLocation>
</comment>
<dbReference type="GO" id="GO:0016592">
    <property type="term" value="C:mediator complex"/>
    <property type="evidence" value="ECO:0007669"/>
    <property type="project" value="InterPro"/>
</dbReference>
<evidence type="ECO:0000313" key="3">
    <source>
        <dbReference type="Proteomes" id="UP000318582"/>
    </source>
</evidence>
<proteinExistence type="inferred from homology"/>
<dbReference type="Pfam" id="PF10232">
    <property type="entry name" value="Med8"/>
    <property type="match status" value="1"/>
</dbReference>
<reference evidence="2 3" key="1">
    <citation type="journal article" date="2019" name="Sci. Rep.">
        <title>Comparative genomics of chytrid fungi reveal insights into the obligate biotrophic and pathogenic lifestyle of Synchytrium endobioticum.</title>
        <authorList>
            <person name="van de Vossenberg B.T.L.H."/>
            <person name="Warris S."/>
            <person name="Nguyen H.D.T."/>
            <person name="van Gent-Pelzer M.P.E."/>
            <person name="Joly D.L."/>
            <person name="van de Geest H.C."/>
            <person name="Bonants P.J.M."/>
            <person name="Smith D.S."/>
            <person name="Levesque C.A."/>
            <person name="van der Lee T.A.J."/>
        </authorList>
    </citation>
    <scope>NUCLEOTIDE SEQUENCE [LARGE SCALE GENOMIC DNA]</scope>
    <source>
        <strain evidence="2 3">CBS 809.83</strain>
    </source>
</reference>
<protein>
    <recommendedName>
        <fullName evidence="1">Mediator of RNA polymerase II transcription subunit 8</fullName>
    </recommendedName>
    <alternativeName>
        <fullName evidence="1">Mediator complex subunit 8</fullName>
    </alternativeName>
</protein>